<dbReference type="EMBL" id="VSSQ01000011">
    <property type="protein sequence ID" value="MPL59977.1"/>
    <property type="molecule type" value="Genomic_DNA"/>
</dbReference>
<organism evidence="4">
    <name type="scientific">bioreactor metagenome</name>
    <dbReference type="NCBI Taxonomy" id="1076179"/>
    <lineage>
        <taxon>unclassified sequences</taxon>
        <taxon>metagenomes</taxon>
        <taxon>ecological metagenomes</taxon>
    </lineage>
</organism>
<keyword evidence="3" id="KW-0732">Signal</keyword>
<dbReference type="GO" id="GO:0009428">
    <property type="term" value="C:bacterial-type flagellum basal body, distal rod, P ring"/>
    <property type="evidence" value="ECO:0007669"/>
    <property type="project" value="InterPro"/>
</dbReference>
<dbReference type="AlphaFoldDB" id="A0A644T0I6"/>
<dbReference type="GO" id="GO:0071973">
    <property type="term" value="P:bacterial-type flagellum-dependent cell motility"/>
    <property type="evidence" value="ECO:0007669"/>
    <property type="project" value="InterPro"/>
</dbReference>
<keyword evidence="4" id="KW-0282">Flagellum</keyword>
<accession>A0A644T0I6</accession>
<comment type="subcellular location">
    <subcellularLocation>
        <location evidence="2">Bacterial flagellum basal body</location>
    </subcellularLocation>
</comment>
<reference evidence="4" key="1">
    <citation type="submission" date="2019-08" db="EMBL/GenBank/DDBJ databases">
        <authorList>
            <person name="Kucharzyk K."/>
            <person name="Murdoch R.W."/>
            <person name="Higgins S."/>
            <person name="Loffler F."/>
        </authorList>
    </citation>
    <scope>NUCLEOTIDE SEQUENCE</scope>
</reference>
<dbReference type="NCBIfam" id="NF003676">
    <property type="entry name" value="PRK05303.1"/>
    <property type="match status" value="1"/>
</dbReference>
<dbReference type="PANTHER" id="PTHR30381">
    <property type="entry name" value="FLAGELLAR P-RING PERIPLASMIC PROTEIN FLGI"/>
    <property type="match status" value="1"/>
</dbReference>
<evidence type="ECO:0000256" key="1">
    <source>
        <dbReference type="ARBA" id="ARBA00002591"/>
    </source>
</evidence>
<keyword evidence="4" id="KW-0966">Cell projection</keyword>
<dbReference type="InterPro" id="IPR001782">
    <property type="entry name" value="Flag_FlgI"/>
</dbReference>
<protein>
    <submittedName>
        <fullName evidence="4">Flagellar P-ring protein</fullName>
    </submittedName>
</protein>
<comment type="caution">
    <text evidence="4">The sequence shown here is derived from an EMBL/GenBank/DDBJ whole genome shotgun (WGS) entry which is preliminary data.</text>
</comment>
<evidence type="ECO:0000313" key="4">
    <source>
        <dbReference type="EMBL" id="MPL59977.1"/>
    </source>
</evidence>
<evidence type="ECO:0000256" key="3">
    <source>
        <dbReference type="ARBA" id="ARBA00022729"/>
    </source>
</evidence>
<dbReference type="HAMAP" id="MF_00416">
    <property type="entry name" value="FlgI"/>
    <property type="match status" value="1"/>
</dbReference>
<proteinExistence type="inferred from homology"/>
<sequence>MGQAENCFAAGYGAGKVWTGGQGQAARCGQQCVSMFGMVSAIPCVPVFRQGVCAMKLTILRHPAFWITTAALLVCWALPAHAVRIKDIATFSGVRDNQLIGYGLVVGLAGTGDKKDSVFTLSSMKNMMDRMGVGVDASALKIKNVASVMVTARMPVSAKPGTRLDVTVSSVGDATSLMGGVLLQTALKGVDGKIYTLAQGALTVGGFSASGKAASTTKNIATVGIIPGGGIVERGIPFEFNQQDKLTLNLRVGDFSTAQQIAERLNGAMGGRYARAVDATSVTMDVPPQYRNNLVPLMASVENLDVSPDTSAKVVVDEKTGTVVLGRDVRISRAAVAHGNLQITVQESEQVSQPGPFSQGQTVVTPQTETNVREENRHLMMVEGATLQELVDGLNAIGATPRDLISILRTMQASGSLHADLEVI</sequence>
<dbReference type="PRINTS" id="PR01010">
    <property type="entry name" value="FLGPRINGFLGI"/>
</dbReference>
<dbReference type="GO" id="GO:0030288">
    <property type="term" value="C:outer membrane-bounded periplasmic space"/>
    <property type="evidence" value="ECO:0007669"/>
    <property type="project" value="InterPro"/>
</dbReference>
<dbReference type="GO" id="GO:0005198">
    <property type="term" value="F:structural molecule activity"/>
    <property type="evidence" value="ECO:0007669"/>
    <property type="project" value="InterPro"/>
</dbReference>
<dbReference type="PANTHER" id="PTHR30381:SF0">
    <property type="entry name" value="FLAGELLAR P-RING PROTEIN"/>
    <property type="match status" value="1"/>
</dbReference>
<gene>
    <name evidence="4" type="primary">flgI_1</name>
    <name evidence="4" type="ORF">SDC9_05533</name>
</gene>
<evidence type="ECO:0000256" key="2">
    <source>
        <dbReference type="ARBA" id="ARBA00004117"/>
    </source>
</evidence>
<keyword evidence="4" id="KW-0969">Cilium</keyword>
<dbReference type="Pfam" id="PF02119">
    <property type="entry name" value="FlgI"/>
    <property type="match status" value="1"/>
</dbReference>
<name>A0A644T0I6_9ZZZZ</name>
<comment type="function">
    <text evidence="1">Assembles around the rod to form the L-ring and probably protects the motor/basal body from shearing forces during rotation.</text>
</comment>